<dbReference type="OrthoDB" id="23466at2157"/>
<evidence type="ECO:0000256" key="8">
    <source>
        <dbReference type="ARBA" id="ARBA00023014"/>
    </source>
</evidence>
<feature type="compositionally biased region" description="Polar residues" evidence="9">
    <location>
        <begin position="30"/>
        <end position="40"/>
    </location>
</feature>
<dbReference type="InterPro" id="IPR027467">
    <property type="entry name" value="MopterinOxRdtase_cofactor_BS"/>
</dbReference>
<dbReference type="PROSITE" id="PS51379">
    <property type="entry name" value="4FE4S_FER_2"/>
    <property type="match status" value="2"/>
</dbReference>
<dbReference type="Proteomes" id="UP000011591">
    <property type="component" value="Unassembled WGS sequence"/>
</dbReference>
<evidence type="ECO:0000313" key="14">
    <source>
        <dbReference type="Proteomes" id="UP000011591"/>
    </source>
</evidence>
<accession>M0AUQ7</accession>
<dbReference type="Pfam" id="PF00384">
    <property type="entry name" value="Molybdopterin"/>
    <property type="match status" value="1"/>
</dbReference>
<keyword evidence="3" id="KW-0001">2Fe-2S</keyword>
<keyword evidence="4" id="KW-0479">Metal-binding</keyword>
<dbReference type="Pfam" id="PF04879">
    <property type="entry name" value="Molybdop_Fe4S4"/>
    <property type="match status" value="1"/>
</dbReference>
<evidence type="ECO:0000256" key="5">
    <source>
        <dbReference type="ARBA" id="ARBA00022737"/>
    </source>
</evidence>
<dbReference type="FunFam" id="3.40.228.10:FF:000002">
    <property type="entry name" value="Formate dehydrogenase subunit alpha"/>
    <property type="match status" value="1"/>
</dbReference>
<evidence type="ECO:0000256" key="9">
    <source>
        <dbReference type="SAM" id="MobiDB-lite"/>
    </source>
</evidence>
<dbReference type="Pfam" id="PF01568">
    <property type="entry name" value="Molydop_binding"/>
    <property type="match status" value="1"/>
</dbReference>
<evidence type="ECO:0000256" key="3">
    <source>
        <dbReference type="ARBA" id="ARBA00022714"/>
    </source>
</evidence>
<dbReference type="FunFam" id="3.30.70.20:FF:000035">
    <property type="entry name" value="Iron hydrogenase 1"/>
    <property type="match status" value="1"/>
</dbReference>
<dbReference type="SUPFAM" id="SSF54862">
    <property type="entry name" value="4Fe-4S ferredoxins"/>
    <property type="match status" value="1"/>
</dbReference>
<dbReference type="InterPro" id="IPR050123">
    <property type="entry name" value="Prok_molybdopt-oxidoreductase"/>
</dbReference>
<keyword evidence="7" id="KW-0408">Iron</keyword>
<evidence type="ECO:0000256" key="1">
    <source>
        <dbReference type="ARBA" id="ARBA00010312"/>
    </source>
</evidence>
<dbReference type="RefSeq" id="WP_006666810.1">
    <property type="nucleotide sequence ID" value="NZ_AOIP01000039.1"/>
</dbReference>
<evidence type="ECO:0000256" key="2">
    <source>
        <dbReference type="ARBA" id="ARBA00022485"/>
    </source>
</evidence>
<dbReference type="GO" id="GO:0051537">
    <property type="term" value="F:2 iron, 2 sulfur cluster binding"/>
    <property type="evidence" value="ECO:0007669"/>
    <property type="project" value="UniProtKB-KW"/>
</dbReference>
<dbReference type="GO" id="GO:0051539">
    <property type="term" value="F:4 iron, 4 sulfur cluster binding"/>
    <property type="evidence" value="ECO:0007669"/>
    <property type="project" value="UniProtKB-KW"/>
</dbReference>
<dbReference type="Gene3D" id="3.10.20.740">
    <property type="match status" value="1"/>
</dbReference>
<dbReference type="InterPro" id="IPR019574">
    <property type="entry name" value="NADH_UbQ_OxRdtase_Gsu_4Fe4S-bd"/>
</dbReference>
<organism evidence="13 14">
    <name type="scientific">Natrialba aegyptia DSM 13077</name>
    <dbReference type="NCBI Taxonomy" id="1227491"/>
    <lineage>
        <taxon>Archaea</taxon>
        <taxon>Methanobacteriati</taxon>
        <taxon>Methanobacteriota</taxon>
        <taxon>Stenosarchaea group</taxon>
        <taxon>Halobacteria</taxon>
        <taxon>Halobacteriales</taxon>
        <taxon>Natrialbaceae</taxon>
        <taxon>Natrialba</taxon>
    </lineage>
</organism>
<keyword evidence="6" id="KW-0560">Oxidoreductase</keyword>
<evidence type="ECO:0000256" key="7">
    <source>
        <dbReference type="ARBA" id="ARBA00023004"/>
    </source>
</evidence>
<dbReference type="InterPro" id="IPR036010">
    <property type="entry name" value="2Fe-2S_ferredoxin-like_sf"/>
</dbReference>
<sequence>MSSYNDSHPHVPNIDDPQPETPLTEDFNKGTANDPNVDVTTTATEITVDGERLTMRPGSTVLDAIEGTDAHRDVPALCHYERGDEGDSGDHGRYEIGPRSECRTCMVETDTYGLVPSCSFPAEDGLTVETDTADAMEARDVNLDLLLSNHNLRCTTCSKNGWCELQEASIQQGVEHPRYGVFDDRDEYEPIDSTSSFIQIDRNKCILCNRCVEACSDVQVAGVLRMEGNGPDTRIGFQSEAETMADSNCISCGHCATVCPTGSIVEEGLTDMTTLPLPGFDQENSVGRVIRGERAETSETSSAPNRAVSGRSPTDVNVARKSGVAKMMSRAKQQAGRTRKLVSEKARETAEMVLEGTEHTAEFVAANSLPEGMLFDIGHAVGDQRLKRVTKAETTCGFCAVGCRFDLYGKDGEVLGTRPADPDATPANGYSTCVKGKFGYDFANSDERLETPLIRRKDAPDGPAGPDGFREASWDEALSRVVEELRETRETHGRDSLAVFSSSKATNEENFLMQKFARQVLGTKNVDNCTRLCHSSTVAALKQTMGYGAMSNRIKDVGNADCYLITGSNTTESHPVLATKLKQNVRDGADLFVFEPRRIELAEHADQFTRTAGGHDIAWINGMIRHIIENDLHDEAFIEERTKGFEDVREKVQSFTPEKVEELTDVSPEELANAAETIAEADSCVFGWAMGISQHTYGTQTVLALADLALVTGHVGKPNAGVSPFRGQNNVQGGGGDMGTIPDNLPGYQDITDDDVLDQFEDAWGVRPPDEPGLRVTEVFDEVDEGNVRGMYVIGENPAISEPDVTNARESLAELDFLVVQDIFVTETAEYADVILPAATFTEKYGTVTNTERRVQLVHPAVDPPGSARADWKILQELARRMGFDWQYDSPTDIMDEVNELTPIYGGITHERLEEKGDGLQWPCPDEDHPGTPYLYEDEFNFEDGKARFVPADLGDPTELPNEEFPIALTSGRVLYHWHTGQLTRRSEGLMGHVGESYAEIHPQTAGQIGVADGEYVEVESKRGSIVVRAKVTERTAPGKIFIPMHFAEGAVNELTQEELDPVSRIPDYKLASVRVSSMGPDPDTEPIGTPGETSPGPYSDDD</sequence>
<evidence type="ECO:0000259" key="12">
    <source>
        <dbReference type="PROSITE" id="PS51839"/>
    </source>
</evidence>
<name>M0AUQ7_9EURY</name>
<dbReference type="Gene3D" id="3.30.70.20">
    <property type="match status" value="1"/>
</dbReference>
<dbReference type="PROSITE" id="PS00551">
    <property type="entry name" value="MOLYBDOPTERIN_PROK_1"/>
    <property type="match status" value="1"/>
</dbReference>
<feature type="region of interest" description="Disordered" evidence="9">
    <location>
        <begin position="294"/>
        <end position="315"/>
    </location>
</feature>
<feature type="region of interest" description="Disordered" evidence="9">
    <location>
        <begin position="1"/>
        <end position="40"/>
    </location>
</feature>
<dbReference type="PROSITE" id="PS00198">
    <property type="entry name" value="4FE4S_FER_1"/>
    <property type="match status" value="1"/>
</dbReference>
<dbReference type="GO" id="GO:0015942">
    <property type="term" value="P:formate metabolic process"/>
    <property type="evidence" value="ECO:0007669"/>
    <property type="project" value="InterPro"/>
</dbReference>
<dbReference type="Gene3D" id="2.20.25.90">
    <property type="entry name" value="ADC-like domains"/>
    <property type="match status" value="1"/>
</dbReference>
<dbReference type="Pfam" id="PF12838">
    <property type="entry name" value="Fer4_7"/>
    <property type="match status" value="1"/>
</dbReference>
<dbReference type="InterPro" id="IPR017900">
    <property type="entry name" value="4Fe4S_Fe_S_CS"/>
</dbReference>
<dbReference type="SUPFAM" id="SSF50692">
    <property type="entry name" value="ADC-like"/>
    <property type="match status" value="1"/>
</dbReference>
<keyword evidence="14" id="KW-1185">Reference proteome</keyword>
<comment type="caution">
    <text evidence="13">The sequence shown here is derived from an EMBL/GenBank/DDBJ whole genome shotgun (WGS) entry which is preliminary data.</text>
</comment>
<dbReference type="Pfam" id="PF10588">
    <property type="entry name" value="NADH-G_4Fe-4S_3"/>
    <property type="match status" value="1"/>
</dbReference>
<dbReference type="Pfam" id="PF13510">
    <property type="entry name" value="Fer2_4"/>
    <property type="match status" value="1"/>
</dbReference>
<keyword evidence="5" id="KW-0677">Repeat</keyword>
<dbReference type="PROSITE" id="PS51669">
    <property type="entry name" value="4FE4S_MOW_BIS_MGD"/>
    <property type="match status" value="1"/>
</dbReference>
<evidence type="ECO:0000256" key="6">
    <source>
        <dbReference type="ARBA" id="ARBA00023002"/>
    </source>
</evidence>
<keyword evidence="8" id="KW-0411">Iron-sulfur</keyword>
<dbReference type="InterPro" id="IPR041924">
    <property type="entry name" value="Formate_Dh-H_N"/>
</dbReference>
<dbReference type="InterPro" id="IPR017896">
    <property type="entry name" value="4Fe4S_Fe-S-bd"/>
</dbReference>
<protein>
    <submittedName>
        <fullName evidence="13">Formate dehydrogenase subunit alpha</fullName>
    </submittedName>
</protein>
<reference evidence="13 14" key="1">
    <citation type="journal article" date="2014" name="PLoS Genet.">
        <title>Phylogenetically driven sequencing of extremely halophilic archaea reveals strategies for static and dynamic osmo-response.</title>
        <authorList>
            <person name="Becker E.A."/>
            <person name="Seitzer P.M."/>
            <person name="Tritt A."/>
            <person name="Larsen D."/>
            <person name="Krusor M."/>
            <person name="Yao A.I."/>
            <person name="Wu D."/>
            <person name="Madern D."/>
            <person name="Eisen J.A."/>
            <person name="Darling A.E."/>
            <person name="Facciotti M.T."/>
        </authorList>
    </citation>
    <scope>NUCLEOTIDE SEQUENCE [LARGE SCALE GENOMIC DNA]</scope>
    <source>
        <strain evidence="13 14">DSM 13077</strain>
    </source>
</reference>
<feature type="domain" description="4Fe-4S ferredoxin-type" evidence="10">
    <location>
        <begin position="196"/>
        <end position="229"/>
    </location>
</feature>
<dbReference type="PATRIC" id="fig|1227491.4.peg.3492"/>
<dbReference type="GO" id="GO:0046872">
    <property type="term" value="F:metal ion binding"/>
    <property type="evidence" value="ECO:0007669"/>
    <property type="project" value="UniProtKB-KW"/>
</dbReference>
<dbReference type="InterPro" id="IPR006478">
    <property type="entry name" value="Formate_DH_asu"/>
</dbReference>
<dbReference type="InterPro" id="IPR006656">
    <property type="entry name" value="Mopterin_OxRdtase"/>
</dbReference>
<gene>
    <name evidence="13" type="ORF">C480_17048</name>
</gene>
<dbReference type="PANTHER" id="PTHR43105:SF14">
    <property type="entry name" value="FORMATE DEHYDROGENASE H"/>
    <property type="match status" value="1"/>
</dbReference>
<dbReference type="InterPro" id="IPR009010">
    <property type="entry name" value="Asp_de-COase-like_dom_sf"/>
</dbReference>
<evidence type="ECO:0000256" key="4">
    <source>
        <dbReference type="ARBA" id="ARBA00022723"/>
    </source>
</evidence>
<feature type="region of interest" description="Disordered" evidence="9">
    <location>
        <begin position="1074"/>
        <end position="1103"/>
    </location>
</feature>
<evidence type="ECO:0000259" key="10">
    <source>
        <dbReference type="PROSITE" id="PS51379"/>
    </source>
</evidence>
<dbReference type="GO" id="GO:0022904">
    <property type="term" value="P:respiratory electron transport chain"/>
    <property type="evidence" value="ECO:0007669"/>
    <property type="project" value="TreeGrafter"/>
</dbReference>
<dbReference type="InterPro" id="IPR006657">
    <property type="entry name" value="MoPterin_dinucl-bd_dom"/>
</dbReference>
<dbReference type="GO" id="GO:0016020">
    <property type="term" value="C:membrane"/>
    <property type="evidence" value="ECO:0007669"/>
    <property type="project" value="TreeGrafter"/>
</dbReference>
<dbReference type="NCBIfam" id="TIGR01591">
    <property type="entry name" value="Fdh-alpha"/>
    <property type="match status" value="1"/>
</dbReference>
<dbReference type="CDD" id="cd02753">
    <property type="entry name" value="MopB_Formate-Dh-H"/>
    <property type="match status" value="1"/>
</dbReference>
<feature type="domain" description="4Fe-4S Mo/W bis-MGD-type" evidence="11">
    <location>
        <begin position="389"/>
        <end position="447"/>
    </location>
</feature>
<dbReference type="InterPro" id="IPR006963">
    <property type="entry name" value="Mopterin_OxRdtase_4Fe-4S_dom"/>
</dbReference>
<dbReference type="GO" id="GO:0003954">
    <property type="term" value="F:NADH dehydrogenase activity"/>
    <property type="evidence" value="ECO:0007669"/>
    <property type="project" value="TreeGrafter"/>
</dbReference>
<feature type="domain" description="4Fe-4S ferredoxin-type" evidence="10">
    <location>
        <begin position="240"/>
        <end position="269"/>
    </location>
</feature>
<proteinExistence type="inferred from homology"/>
<evidence type="ECO:0000313" key="13">
    <source>
        <dbReference type="EMBL" id="ELZ02300.1"/>
    </source>
</evidence>
<dbReference type="SUPFAM" id="SSF53706">
    <property type="entry name" value="Formate dehydrogenase/DMSO reductase, domains 1-3"/>
    <property type="match status" value="1"/>
</dbReference>
<dbReference type="Gene3D" id="2.40.40.20">
    <property type="match status" value="1"/>
</dbReference>
<dbReference type="SUPFAM" id="SSF54292">
    <property type="entry name" value="2Fe-2S ferredoxin-like"/>
    <property type="match status" value="1"/>
</dbReference>
<dbReference type="GO" id="GO:0043546">
    <property type="term" value="F:molybdopterin cofactor binding"/>
    <property type="evidence" value="ECO:0007669"/>
    <property type="project" value="InterPro"/>
</dbReference>
<dbReference type="SMART" id="SM00926">
    <property type="entry name" value="Molybdop_Fe4S4"/>
    <property type="match status" value="1"/>
</dbReference>
<dbReference type="SMART" id="SM00929">
    <property type="entry name" value="NADH-G_4Fe-4S_3"/>
    <property type="match status" value="1"/>
</dbReference>
<dbReference type="EMBL" id="AOIP01000039">
    <property type="protein sequence ID" value="ELZ02300.1"/>
    <property type="molecule type" value="Genomic_DNA"/>
</dbReference>
<evidence type="ECO:0000259" key="11">
    <source>
        <dbReference type="PROSITE" id="PS51669"/>
    </source>
</evidence>
<dbReference type="PANTHER" id="PTHR43105">
    <property type="entry name" value="RESPIRATORY NITRATE REDUCTASE"/>
    <property type="match status" value="1"/>
</dbReference>
<dbReference type="PROSITE" id="PS00490">
    <property type="entry name" value="MOLYBDOPTERIN_PROK_2"/>
    <property type="match status" value="1"/>
</dbReference>
<dbReference type="GO" id="GO:0008863">
    <property type="term" value="F:formate dehydrogenase (NAD+) activity"/>
    <property type="evidence" value="ECO:0007669"/>
    <property type="project" value="InterPro"/>
</dbReference>
<dbReference type="AlphaFoldDB" id="M0AUQ7"/>
<keyword evidence="2" id="KW-0004">4Fe-4S</keyword>
<dbReference type="PROSITE" id="PS51839">
    <property type="entry name" value="4FE4S_HC3"/>
    <property type="match status" value="1"/>
</dbReference>
<dbReference type="Gene3D" id="3.40.228.10">
    <property type="entry name" value="Dimethylsulfoxide Reductase, domain 2"/>
    <property type="match status" value="1"/>
</dbReference>
<comment type="similarity">
    <text evidence="1">Belongs to the prokaryotic molybdopterin-containing oxidoreductase family.</text>
</comment>
<dbReference type="InterPro" id="IPR006655">
    <property type="entry name" value="Mopterin_OxRdtase_prok_CS"/>
</dbReference>
<feature type="domain" description="4Fe-4S His(Cys)3-ligated-type" evidence="12">
    <location>
        <begin position="134"/>
        <end position="173"/>
    </location>
</feature>
<dbReference type="Gene3D" id="3.40.50.740">
    <property type="match status" value="1"/>
</dbReference>